<organism evidence="2 3">
    <name type="scientific">Cinchona calisaya</name>
    <dbReference type="NCBI Taxonomy" id="153742"/>
    <lineage>
        <taxon>Eukaryota</taxon>
        <taxon>Viridiplantae</taxon>
        <taxon>Streptophyta</taxon>
        <taxon>Embryophyta</taxon>
        <taxon>Tracheophyta</taxon>
        <taxon>Spermatophyta</taxon>
        <taxon>Magnoliopsida</taxon>
        <taxon>eudicotyledons</taxon>
        <taxon>Gunneridae</taxon>
        <taxon>Pentapetalae</taxon>
        <taxon>asterids</taxon>
        <taxon>lamiids</taxon>
        <taxon>Gentianales</taxon>
        <taxon>Rubiaceae</taxon>
        <taxon>Cinchonoideae</taxon>
        <taxon>Cinchoneae</taxon>
        <taxon>Cinchona</taxon>
    </lineage>
</organism>
<dbReference type="AlphaFoldDB" id="A0ABD3A184"/>
<protein>
    <submittedName>
        <fullName evidence="2">Uncharacterized protein</fullName>
    </submittedName>
</protein>
<keyword evidence="3" id="KW-1185">Reference proteome</keyword>
<comment type="caution">
    <text evidence="2">The sequence shown here is derived from an EMBL/GenBank/DDBJ whole genome shotgun (WGS) entry which is preliminary data.</text>
</comment>
<feature type="region of interest" description="Disordered" evidence="1">
    <location>
        <begin position="25"/>
        <end position="44"/>
    </location>
</feature>
<dbReference type="Proteomes" id="UP001630127">
    <property type="component" value="Unassembled WGS sequence"/>
</dbReference>
<evidence type="ECO:0000313" key="2">
    <source>
        <dbReference type="EMBL" id="KAL3524711.1"/>
    </source>
</evidence>
<evidence type="ECO:0000313" key="3">
    <source>
        <dbReference type="Proteomes" id="UP001630127"/>
    </source>
</evidence>
<name>A0ABD3A184_9GENT</name>
<evidence type="ECO:0000256" key="1">
    <source>
        <dbReference type="SAM" id="MobiDB-lite"/>
    </source>
</evidence>
<reference evidence="2 3" key="1">
    <citation type="submission" date="2024-11" db="EMBL/GenBank/DDBJ databases">
        <title>A near-complete genome assembly of Cinchona calisaya.</title>
        <authorList>
            <person name="Lian D.C."/>
            <person name="Zhao X.W."/>
            <person name="Wei L."/>
        </authorList>
    </citation>
    <scope>NUCLEOTIDE SEQUENCE [LARGE SCALE GENOMIC DNA]</scope>
    <source>
        <tissue evidence="2">Nenye</tissue>
    </source>
</reference>
<accession>A0ABD3A184</accession>
<sequence length="144" mass="15382">MTRKRARGTTMLDKLQTISEATIKEEPKAQPLPTQHCPPTWANPNLDEKFVQPQLTRTRFGLVGSSNQSVLYTPSSIQAGLQVIGDTSNTLSGVGSDILGSKTYSSGKHGLIDASKFESSNVSRAFSVLKGNGATNSRRLSGSS</sequence>
<proteinExistence type="predicted"/>
<gene>
    <name evidence="2" type="ORF">ACH5RR_013083</name>
</gene>
<dbReference type="EMBL" id="JBJUIK010000006">
    <property type="protein sequence ID" value="KAL3524711.1"/>
    <property type="molecule type" value="Genomic_DNA"/>
</dbReference>